<evidence type="ECO:0000313" key="7">
    <source>
        <dbReference type="Proteomes" id="UP001165275"/>
    </source>
</evidence>
<evidence type="ECO:0000256" key="2">
    <source>
        <dbReference type="ARBA" id="ARBA00023125"/>
    </source>
</evidence>
<gene>
    <name evidence="6" type="ORF">KAJ71_10290</name>
</gene>
<evidence type="ECO:0000256" key="4">
    <source>
        <dbReference type="ARBA" id="ARBA00023163"/>
    </source>
</evidence>
<evidence type="ECO:0000256" key="1">
    <source>
        <dbReference type="ARBA" id="ARBA00023015"/>
    </source>
</evidence>
<name>A0ABT0KBJ3_9GAMM</name>
<dbReference type="InterPro" id="IPR000792">
    <property type="entry name" value="Tscrpt_reg_LuxR_C"/>
</dbReference>
<evidence type="ECO:0000259" key="5">
    <source>
        <dbReference type="PROSITE" id="PS50043"/>
    </source>
</evidence>
<keyword evidence="2" id="KW-0238">DNA-binding</keyword>
<dbReference type="PROSITE" id="PS50043">
    <property type="entry name" value="HTH_LUXR_2"/>
    <property type="match status" value="1"/>
</dbReference>
<dbReference type="EMBL" id="JAGQDC010000006">
    <property type="protein sequence ID" value="MCL1029405.1"/>
    <property type="molecule type" value="Genomic_DNA"/>
</dbReference>
<reference evidence="6" key="1">
    <citation type="submission" date="2021-04" db="EMBL/GenBank/DDBJ databases">
        <title>Genome sequence of Serratia sp. arafor3.</title>
        <authorList>
            <person name="Besaury L."/>
        </authorList>
    </citation>
    <scope>NUCLEOTIDE SEQUENCE</scope>
    <source>
        <strain evidence="6">Arafor3</strain>
    </source>
</reference>
<sequence length="167" mass="19098">MICAKSHNGPMLANRLWEQKVGRLFGTIVVRESVIEDIRLEKPEHNGPSLLGRREKAEAVVHLLEQMFNRACFQHLQAVKEGTCFQHLQAVKDGACISLRLTPRERDILQGISRELTPRQIANNLSLSVKTVSTHKLTAMRKLGFKRNSELYFWLRQGRLDLENSAL</sequence>
<organism evidence="6 7">
    <name type="scientific">Serratia silvae</name>
    <dbReference type="NCBI Taxonomy" id="2824122"/>
    <lineage>
        <taxon>Bacteria</taxon>
        <taxon>Pseudomonadati</taxon>
        <taxon>Pseudomonadota</taxon>
        <taxon>Gammaproteobacteria</taxon>
        <taxon>Enterobacterales</taxon>
        <taxon>Yersiniaceae</taxon>
        <taxon>Serratia</taxon>
    </lineage>
</organism>
<dbReference type="PRINTS" id="PR00038">
    <property type="entry name" value="HTHLUXR"/>
</dbReference>
<dbReference type="CDD" id="cd06170">
    <property type="entry name" value="LuxR_C_like"/>
    <property type="match status" value="1"/>
</dbReference>
<dbReference type="InterPro" id="IPR036388">
    <property type="entry name" value="WH-like_DNA-bd_sf"/>
</dbReference>
<keyword evidence="4" id="KW-0804">Transcription</keyword>
<dbReference type="Proteomes" id="UP001165275">
    <property type="component" value="Unassembled WGS sequence"/>
</dbReference>
<dbReference type="Gene3D" id="1.10.10.10">
    <property type="entry name" value="Winged helix-like DNA-binding domain superfamily/Winged helix DNA-binding domain"/>
    <property type="match status" value="1"/>
</dbReference>
<proteinExistence type="predicted"/>
<feature type="domain" description="HTH luxR-type" evidence="5">
    <location>
        <begin position="94"/>
        <end position="159"/>
    </location>
</feature>
<protein>
    <recommendedName>
        <fullName evidence="5">HTH luxR-type domain-containing protein</fullName>
    </recommendedName>
</protein>
<dbReference type="PANTHER" id="PTHR44688">
    <property type="entry name" value="DNA-BINDING TRANSCRIPTIONAL ACTIVATOR DEVR_DOSR"/>
    <property type="match status" value="1"/>
</dbReference>
<evidence type="ECO:0000256" key="3">
    <source>
        <dbReference type="ARBA" id="ARBA00023159"/>
    </source>
</evidence>
<evidence type="ECO:0000313" key="6">
    <source>
        <dbReference type="EMBL" id="MCL1029405.1"/>
    </source>
</evidence>
<keyword evidence="7" id="KW-1185">Reference proteome</keyword>
<dbReference type="PANTHER" id="PTHR44688:SF16">
    <property type="entry name" value="DNA-BINDING TRANSCRIPTIONAL ACTIVATOR DEVR_DOSR"/>
    <property type="match status" value="1"/>
</dbReference>
<dbReference type="Pfam" id="PF00196">
    <property type="entry name" value="GerE"/>
    <property type="match status" value="1"/>
</dbReference>
<accession>A0ABT0KBJ3</accession>
<dbReference type="SUPFAM" id="SSF46894">
    <property type="entry name" value="C-terminal effector domain of the bipartite response regulators"/>
    <property type="match status" value="1"/>
</dbReference>
<dbReference type="InterPro" id="IPR016032">
    <property type="entry name" value="Sig_transdc_resp-reg_C-effctor"/>
</dbReference>
<comment type="caution">
    <text evidence="6">The sequence shown here is derived from an EMBL/GenBank/DDBJ whole genome shotgun (WGS) entry which is preliminary data.</text>
</comment>
<dbReference type="SMART" id="SM00421">
    <property type="entry name" value="HTH_LUXR"/>
    <property type="match status" value="1"/>
</dbReference>
<keyword evidence="1" id="KW-0805">Transcription regulation</keyword>
<keyword evidence="3" id="KW-0010">Activator</keyword>